<protein>
    <recommendedName>
        <fullName evidence="10">Peptidase S53 domain-containing protein</fullName>
    </recommendedName>
</protein>
<dbReference type="SMART" id="SM00944">
    <property type="entry name" value="Pro-kuma_activ"/>
    <property type="match status" value="1"/>
</dbReference>
<comment type="subcellular location">
    <subcellularLocation>
        <location evidence="1">Secreted</location>
        <location evidence="1">Extracellular space</location>
    </subcellularLocation>
</comment>
<evidence type="ECO:0000256" key="2">
    <source>
        <dbReference type="ARBA" id="ARBA00022670"/>
    </source>
</evidence>
<sequence>MPPGAASHILQRQTSGNSLASTRSVHDTQLFFVSLPGLVIMVSFSKIAFLASLANTAWSSPVDTAASPLALFHELKSVPSQWVSKGQADKNVPIKVQIGLKQSNIQGLQEKLLDISNPSRPNYGKWLSKEEVASYTAPAAGNIEAVKAWLASNGVTEVSQPTNDWVEFTAPVSVMEKLLGTTYQMYTHPDSASAQGIPRTTKYSVPKNLHSIIDMVTPTTAFYNPVRPVAEKGAKVSVGRRATCDPSAITPSCINSLYDVDYTSKGNSLVASTLLISLAASHSDYTTFSSDFAPGLQDFQDVSVSSGSNPGSGDQNTLLEGNLDTQYVGGVAYPNPSELLAVGPETNSGFADEIANLASYLTSASNPPTAVSTSYDGEEQGFDGSYMDRVCNEFMKAGSQGISVFFSTGDYGVGGIGESSCSQGFYANWPPSCPWVTAIGGTQFDNNNNEVVADFSPQITSPGGGYSNHFSAPDYNKDVTSAYANSLDSSFNGYFNPSGRGYPDISLVSKNYQVIVNGQTLYARGTSASSPSWAALVSVLNDYRQSEGKPNLGFINPLLYSQNATAAIRDVTSGNNYGCDSDGYSAATGWDAASGLGTFDFAKLRALL</sequence>
<evidence type="ECO:0000256" key="3">
    <source>
        <dbReference type="ARBA" id="ARBA00022723"/>
    </source>
</evidence>
<dbReference type="AlphaFoldDB" id="A0A9W8Q5K0"/>
<dbReference type="InterPro" id="IPR030400">
    <property type="entry name" value="Sedolisin_dom"/>
</dbReference>
<accession>A0A9W8Q5K0</accession>
<dbReference type="GO" id="GO:0006508">
    <property type="term" value="P:proteolysis"/>
    <property type="evidence" value="ECO:0007669"/>
    <property type="project" value="UniProtKB-KW"/>
</dbReference>
<dbReference type="InterPro" id="IPR050819">
    <property type="entry name" value="Tripeptidyl-peptidase_I"/>
</dbReference>
<comment type="cofactor">
    <cofactor evidence="8">
        <name>Ca(2+)</name>
        <dbReference type="ChEBI" id="CHEBI:29108"/>
    </cofactor>
    <text evidence="8">Binds 1 Ca(2+) ion per subunit.</text>
</comment>
<keyword evidence="2 8" id="KW-0645">Protease</keyword>
<dbReference type="GeneID" id="80888823"/>
<feature type="active site" description="Charge relay system" evidence="8">
    <location>
        <position position="320"/>
    </location>
</feature>
<dbReference type="SUPFAM" id="SSF52743">
    <property type="entry name" value="Subtilisin-like"/>
    <property type="match status" value="1"/>
</dbReference>
<feature type="binding site" evidence="8">
    <location>
        <position position="570"/>
    </location>
    <ligand>
        <name>Ca(2+)</name>
        <dbReference type="ChEBI" id="CHEBI:29108"/>
    </ligand>
</feature>
<evidence type="ECO:0000256" key="8">
    <source>
        <dbReference type="PROSITE-ProRule" id="PRU01032"/>
    </source>
</evidence>
<dbReference type="GO" id="GO:0046872">
    <property type="term" value="F:metal ion binding"/>
    <property type="evidence" value="ECO:0007669"/>
    <property type="project" value="UniProtKB-UniRule"/>
</dbReference>
<dbReference type="CDD" id="cd04056">
    <property type="entry name" value="Peptidases_S53"/>
    <property type="match status" value="1"/>
</dbReference>
<keyword evidence="7" id="KW-0865">Zymogen</keyword>
<feature type="region of interest" description="Disordered" evidence="9">
    <location>
        <begin position="1"/>
        <end position="20"/>
    </location>
</feature>
<feature type="binding site" evidence="8">
    <location>
        <position position="571"/>
    </location>
    <ligand>
        <name>Ca(2+)</name>
        <dbReference type="ChEBI" id="CHEBI:29108"/>
    </ligand>
</feature>
<dbReference type="Pfam" id="PF09286">
    <property type="entry name" value="Pro-kuma_activ"/>
    <property type="match status" value="1"/>
</dbReference>
<dbReference type="SUPFAM" id="SSF54897">
    <property type="entry name" value="Protease propeptides/inhibitors"/>
    <property type="match status" value="1"/>
</dbReference>
<dbReference type="GO" id="GO:0008240">
    <property type="term" value="F:tripeptidyl-peptidase activity"/>
    <property type="evidence" value="ECO:0007669"/>
    <property type="project" value="TreeGrafter"/>
</dbReference>
<feature type="binding site" evidence="8">
    <location>
        <position position="589"/>
    </location>
    <ligand>
        <name>Ca(2+)</name>
        <dbReference type="ChEBI" id="CHEBI:29108"/>
    </ligand>
</feature>
<dbReference type="Gene3D" id="3.40.50.200">
    <property type="entry name" value="Peptidase S8/S53 domain"/>
    <property type="match status" value="1"/>
</dbReference>
<evidence type="ECO:0000256" key="1">
    <source>
        <dbReference type="ARBA" id="ARBA00004239"/>
    </source>
</evidence>
<feature type="binding site" evidence="8">
    <location>
        <position position="591"/>
    </location>
    <ligand>
        <name>Ca(2+)</name>
        <dbReference type="ChEBI" id="CHEBI:29108"/>
    </ligand>
</feature>
<evidence type="ECO:0000256" key="6">
    <source>
        <dbReference type="ARBA" id="ARBA00022837"/>
    </source>
</evidence>
<organism evidence="11 12">
    <name type="scientific">Akanthomyces muscarius</name>
    <name type="common">Entomopathogenic fungus</name>
    <name type="synonym">Lecanicillium muscarium</name>
    <dbReference type="NCBI Taxonomy" id="2231603"/>
    <lineage>
        <taxon>Eukaryota</taxon>
        <taxon>Fungi</taxon>
        <taxon>Dikarya</taxon>
        <taxon>Ascomycota</taxon>
        <taxon>Pezizomycotina</taxon>
        <taxon>Sordariomycetes</taxon>
        <taxon>Hypocreomycetidae</taxon>
        <taxon>Hypocreales</taxon>
        <taxon>Cordycipitaceae</taxon>
        <taxon>Akanthomyces</taxon>
    </lineage>
</organism>
<feature type="domain" description="Peptidase S53" evidence="10">
    <location>
        <begin position="248"/>
        <end position="608"/>
    </location>
</feature>
<dbReference type="CDD" id="cd11377">
    <property type="entry name" value="Pro-peptidase_S53"/>
    <property type="match status" value="1"/>
</dbReference>
<dbReference type="Proteomes" id="UP001144673">
    <property type="component" value="Chromosome 3"/>
</dbReference>
<evidence type="ECO:0000256" key="5">
    <source>
        <dbReference type="ARBA" id="ARBA00022825"/>
    </source>
</evidence>
<keyword evidence="4 8" id="KW-0378">Hydrolase</keyword>
<comment type="caution">
    <text evidence="11">The sequence shown here is derived from an EMBL/GenBank/DDBJ whole genome shotgun (WGS) entry which is preliminary data.</text>
</comment>
<evidence type="ECO:0000256" key="7">
    <source>
        <dbReference type="ARBA" id="ARBA00023145"/>
    </source>
</evidence>
<gene>
    <name evidence="11" type="ORF">LMH87_001664</name>
</gene>
<evidence type="ECO:0000313" key="12">
    <source>
        <dbReference type="Proteomes" id="UP001144673"/>
    </source>
</evidence>
<dbReference type="GO" id="GO:0004252">
    <property type="term" value="F:serine-type endopeptidase activity"/>
    <property type="evidence" value="ECO:0007669"/>
    <property type="project" value="UniProtKB-UniRule"/>
</dbReference>
<feature type="active site" description="Charge relay system" evidence="8">
    <location>
        <position position="324"/>
    </location>
</feature>
<keyword evidence="12" id="KW-1185">Reference proteome</keyword>
<keyword evidence="3 8" id="KW-0479">Metal-binding</keyword>
<keyword evidence="6 8" id="KW-0106">Calcium</keyword>
<dbReference type="GO" id="GO:0005576">
    <property type="term" value="C:extracellular region"/>
    <property type="evidence" value="ECO:0007669"/>
    <property type="project" value="UniProtKB-SubCell"/>
</dbReference>
<dbReference type="InterPro" id="IPR015366">
    <property type="entry name" value="S53_propep"/>
</dbReference>
<evidence type="ECO:0000256" key="9">
    <source>
        <dbReference type="SAM" id="MobiDB-lite"/>
    </source>
</evidence>
<evidence type="ECO:0000313" key="11">
    <source>
        <dbReference type="EMBL" id="KAJ4147117.1"/>
    </source>
</evidence>
<dbReference type="EMBL" id="JAJHUN010000010">
    <property type="protein sequence ID" value="KAJ4147117.1"/>
    <property type="molecule type" value="Genomic_DNA"/>
</dbReference>
<evidence type="ECO:0000259" key="10">
    <source>
        <dbReference type="PROSITE" id="PS51695"/>
    </source>
</evidence>
<keyword evidence="5 8" id="KW-0720">Serine protease</keyword>
<dbReference type="RefSeq" id="XP_056050058.1">
    <property type="nucleotide sequence ID" value="XM_056192975.1"/>
</dbReference>
<feature type="compositionally biased region" description="Polar residues" evidence="9">
    <location>
        <begin position="10"/>
        <end position="20"/>
    </location>
</feature>
<feature type="active site" description="Charge relay system" evidence="8">
    <location>
        <position position="527"/>
    </location>
</feature>
<dbReference type="PANTHER" id="PTHR14218:SF15">
    <property type="entry name" value="TRIPEPTIDYL-PEPTIDASE 1"/>
    <property type="match status" value="1"/>
</dbReference>
<dbReference type="PROSITE" id="PS51695">
    <property type="entry name" value="SEDOLISIN"/>
    <property type="match status" value="1"/>
</dbReference>
<reference evidence="11" key="1">
    <citation type="journal article" date="2023" name="Access Microbiol">
        <title>De-novo genome assembly for Akanthomyces muscarius, a biocontrol agent of insect agricultural pests.</title>
        <authorList>
            <person name="Erdos Z."/>
            <person name="Studholme D.J."/>
            <person name="Raymond B."/>
            <person name="Sharma M."/>
        </authorList>
    </citation>
    <scope>NUCLEOTIDE SEQUENCE</scope>
    <source>
        <strain evidence="11">Ve6</strain>
    </source>
</reference>
<dbReference type="KEGG" id="amus:LMH87_001664"/>
<proteinExistence type="predicted"/>
<dbReference type="PANTHER" id="PTHR14218">
    <property type="entry name" value="PROTEASE S8 TRIPEPTIDYL PEPTIDASE I CLN2"/>
    <property type="match status" value="1"/>
</dbReference>
<dbReference type="InterPro" id="IPR036852">
    <property type="entry name" value="Peptidase_S8/S53_dom_sf"/>
</dbReference>
<evidence type="ECO:0000256" key="4">
    <source>
        <dbReference type="ARBA" id="ARBA00022801"/>
    </source>
</evidence>
<name>A0A9W8Q5K0_AKAMU</name>